<dbReference type="GO" id="GO:0003677">
    <property type="term" value="F:DNA binding"/>
    <property type="evidence" value="ECO:0007669"/>
    <property type="project" value="InterPro"/>
</dbReference>
<dbReference type="AlphaFoldDB" id="A0A919TR85"/>
<evidence type="ECO:0000313" key="2">
    <source>
        <dbReference type="EMBL" id="GIF19146.1"/>
    </source>
</evidence>
<dbReference type="CDD" id="cd00093">
    <property type="entry name" value="HTH_XRE"/>
    <property type="match status" value="1"/>
</dbReference>
<keyword evidence="3" id="KW-1185">Reference proteome</keyword>
<dbReference type="PROSITE" id="PS50943">
    <property type="entry name" value="HTH_CROC1"/>
    <property type="match status" value="1"/>
</dbReference>
<gene>
    <name evidence="2" type="ORF">Ate02nite_18760</name>
</gene>
<feature type="domain" description="HTH cro/C1-type" evidence="1">
    <location>
        <begin position="46"/>
        <end position="86"/>
    </location>
</feature>
<accession>A0A919TR85</accession>
<dbReference type="SUPFAM" id="SSF47413">
    <property type="entry name" value="lambda repressor-like DNA-binding domains"/>
    <property type="match status" value="1"/>
</dbReference>
<dbReference type="InterPro" id="IPR010982">
    <property type="entry name" value="Lambda_DNA-bd_dom_sf"/>
</dbReference>
<dbReference type="SMART" id="SM00530">
    <property type="entry name" value="HTH_XRE"/>
    <property type="match status" value="1"/>
</dbReference>
<organism evidence="2 3">
    <name type="scientific">Paractinoplanes tereljensis</name>
    <dbReference type="NCBI Taxonomy" id="571912"/>
    <lineage>
        <taxon>Bacteria</taxon>
        <taxon>Bacillati</taxon>
        <taxon>Actinomycetota</taxon>
        <taxon>Actinomycetes</taxon>
        <taxon>Micromonosporales</taxon>
        <taxon>Micromonosporaceae</taxon>
        <taxon>Paractinoplanes</taxon>
    </lineage>
</organism>
<reference evidence="2" key="1">
    <citation type="submission" date="2021-01" db="EMBL/GenBank/DDBJ databases">
        <title>Whole genome shotgun sequence of Actinoplanes tereljensis NBRC 105297.</title>
        <authorList>
            <person name="Komaki H."/>
            <person name="Tamura T."/>
        </authorList>
    </citation>
    <scope>NUCLEOTIDE SEQUENCE</scope>
    <source>
        <strain evidence="2">NBRC 105297</strain>
    </source>
</reference>
<dbReference type="Proteomes" id="UP000623608">
    <property type="component" value="Unassembled WGS sequence"/>
</dbReference>
<name>A0A919TR85_9ACTN</name>
<dbReference type="Gene3D" id="1.10.260.40">
    <property type="entry name" value="lambda repressor-like DNA-binding domains"/>
    <property type="match status" value="1"/>
</dbReference>
<sequence length="151" mass="16651">MSYLWTGRCSGRAYAVPMAAPRPATGFGVYLKEAILAARFPTPTHFARAVGTDPSVVLRWLSEEQRPTITSIERIAPVLGRSINELVLAAYPDRLSGPVPAAPATHPLVHELGRLLADDSPIPRADRDALETVLDRMVDPYRRLLRRRKSG</sequence>
<evidence type="ECO:0000313" key="3">
    <source>
        <dbReference type="Proteomes" id="UP000623608"/>
    </source>
</evidence>
<comment type="caution">
    <text evidence="2">The sequence shown here is derived from an EMBL/GenBank/DDBJ whole genome shotgun (WGS) entry which is preliminary data.</text>
</comment>
<protein>
    <recommendedName>
        <fullName evidence="1">HTH cro/C1-type domain-containing protein</fullName>
    </recommendedName>
</protein>
<evidence type="ECO:0000259" key="1">
    <source>
        <dbReference type="PROSITE" id="PS50943"/>
    </source>
</evidence>
<dbReference type="EMBL" id="BOMY01000013">
    <property type="protein sequence ID" value="GIF19146.1"/>
    <property type="molecule type" value="Genomic_DNA"/>
</dbReference>
<proteinExistence type="predicted"/>
<dbReference type="InterPro" id="IPR001387">
    <property type="entry name" value="Cro/C1-type_HTH"/>
</dbReference>